<dbReference type="Proteomes" id="UP001642484">
    <property type="component" value="Unassembled WGS sequence"/>
</dbReference>
<evidence type="ECO:0000256" key="2">
    <source>
        <dbReference type="SAM" id="MobiDB-lite"/>
    </source>
</evidence>
<evidence type="ECO:0000313" key="3">
    <source>
        <dbReference type="EMBL" id="CAK9091807.1"/>
    </source>
</evidence>
<evidence type="ECO:0000256" key="1">
    <source>
        <dbReference type="SAM" id="Coils"/>
    </source>
</evidence>
<gene>
    <name evidence="3" type="ORF">CCMP2556_LOCUS44006</name>
</gene>
<proteinExistence type="predicted"/>
<sequence>MSGSAEAPGTEESFQPWRDKDPPPGFDGDVEKFKGYLRELKMWRHEIDVPPKKHAVKMLRALTGPAKAVCNELEVEALLTEAGADAIVNKLKEYYQPHLEIAMPRAFERAVYGELEKVQREKSGQKHYLTADDEQAEYVESEDDGDFIYLGEADLDQVFEEEELTEALATYQQVRQAIREQRNGRGYYQPKGLGKQPVGRFGKGSKSPLDNVWPKHEQIGREPPPFSGITTSGSLGIIDTAAQGGLIGRPALRRLEDSLRAHGLKVVWNGKQAQAKGIGGDAKVCGVVEIPVGIGGVNGLIEATVVEDEVPFLLSIQFLKQVGAIVNLQESSLALTAFGSATASLALAMDLIARLRQLDQEKTEEWEKVSTVDPRRAERAVRNWRVMVEHVSDLMEFVRAREKLVAWQPVGLVHGLPPCSSFTQLASGSEPFSCMAGATPSQITKASIYAELIQLGEFLGQRRSKESPSCHFKACSHPIAALAGAGNQVQREVWCRKCHARHSGQDTIGQESHQMAYHAGIPVDATSECREVQEIQRRMLQEQEDAEVKRWEEQEEAERQELVRKTMEMAEVRHQEVMNAARSQHSLEVETLKNQLLWMSAVAGEARMEEVFKSPVLQQEMMSKAMAMKEELANQELEAQEAMQIQGYTSGSGPQAFMMQLEDSAKDNYERQVADGFWVQEEDGTWMFHSGILPEFYEGMVAVVAFEEMYFRDQDQQPEEERPLSKSSRKAVNKNMKQLIVSEVFSPPRVSQLAEQKGHLSGGAFNLVTGYNLSTQADRRRCWQKLKEANPDIVVVSPPCSSFSILQSLNLRHQGIKTALRLAEGREHLQFAMEVFRWQTLRKKIAIFEHPATSKAWQEACVQEVMKIPGVRRVRADQCQYGLAVQGEALNKKPTDFLTNGENTALALSRRCPGGHEHVPLIGGIAKFAQRYPRGLCSAMLNGGIKDVLQDLRVGNRHGGGEQGGRRRH</sequence>
<feature type="region of interest" description="Disordered" evidence="2">
    <location>
        <begin position="1"/>
        <end position="29"/>
    </location>
</feature>
<feature type="coiled-coil region" evidence="1">
    <location>
        <begin position="618"/>
        <end position="645"/>
    </location>
</feature>
<name>A0ABP0QY17_9DINO</name>
<protein>
    <submittedName>
        <fullName evidence="3">Uncharacterized protein</fullName>
    </submittedName>
</protein>
<feature type="coiled-coil region" evidence="1">
    <location>
        <begin position="541"/>
        <end position="568"/>
    </location>
</feature>
<organism evidence="3 4">
    <name type="scientific">Durusdinium trenchii</name>
    <dbReference type="NCBI Taxonomy" id="1381693"/>
    <lineage>
        <taxon>Eukaryota</taxon>
        <taxon>Sar</taxon>
        <taxon>Alveolata</taxon>
        <taxon>Dinophyceae</taxon>
        <taxon>Suessiales</taxon>
        <taxon>Symbiodiniaceae</taxon>
        <taxon>Durusdinium</taxon>
    </lineage>
</organism>
<keyword evidence="1" id="KW-0175">Coiled coil</keyword>
<keyword evidence="4" id="KW-1185">Reference proteome</keyword>
<accession>A0ABP0QY17</accession>
<dbReference type="EMBL" id="CAXAMN010025017">
    <property type="protein sequence ID" value="CAK9091807.1"/>
    <property type="molecule type" value="Genomic_DNA"/>
</dbReference>
<feature type="region of interest" description="Disordered" evidence="2">
    <location>
        <begin position="185"/>
        <end position="210"/>
    </location>
</feature>
<evidence type="ECO:0000313" key="4">
    <source>
        <dbReference type="Proteomes" id="UP001642484"/>
    </source>
</evidence>
<reference evidence="3 4" key="1">
    <citation type="submission" date="2024-02" db="EMBL/GenBank/DDBJ databases">
        <authorList>
            <person name="Chen Y."/>
            <person name="Shah S."/>
            <person name="Dougan E. K."/>
            <person name="Thang M."/>
            <person name="Chan C."/>
        </authorList>
    </citation>
    <scope>NUCLEOTIDE SEQUENCE [LARGE SCALE GENOMIC DNA]</scope>
</reference>
<dbReference type="InterPro" id="IPR021109">
    <property type="entry name" value="Peptidase_aspartic_dom_sf"/>
</dbReference>
<dbReference type="Gene3D" id="2.40.70.10">
    <property type="entry name" value="Acid Proteases"/>
    <property type="match status" value="1"/>
</dbReference>
<comment type="caution">
    <text evidence="3">The sequence shown here is derived from an EMBL/GenBank/DDBJ whole genome shotgun (WGS) entry which is preliminary data.</text>
</comment>